<evidence type="ECO:0000313" key="1">
    <source>
        <dbReference type="EMBL" id="QTA79869.1"/>
    </source>
</evidence>
<evidence type="ECO:0000313" key="2">
    <source>
        <dbReference type="Proteomes" id="UP000663720"/>
    </source>
</evidence>
<organism evidence="1 2">
    <name type="scientific">Desulfonema limicola</name>
    <dbReference type="NCBI Taxonomy" id="45656"/>
    <lineage>
        <taxon>Bacteria</taxon>
        <taxon>Pseudomonadati</taxon>
        <taxon>Thermodesulfobacteriota</taxon>
        <taxon>Desulfobacteria</taxon>
        <taxon>Desulfobacterales</taxon>
        <taxon>Desulfococcaceae</taxon>
        <taxon>Desulfonema</taxon>
    </lineage>
</organism>
<dbReference type="Gene3D" id="3.20.20.140">
    <property type="entry name" value="Metal-dependent hydrolases"/>
    <property type="match status" value="1"/>
</dbReference>
<dbReference type="AlphaFoldDB" id="A0A975B6U5"/>
<dbReference type="KEGG" id="dli:dnl_21510"/>
<dbReference type="SUPFAM" id="SSF89550">
    <property type="entry name" value="PHP domain-like"/>
    <property type="match status" value="1"/>
</dbReference>
<dbReference type="Proteomes" id="UP000663720">
    <property type="component" value="Chromosome"/>
</dbReference>
<dbReference type="PANTHER" id="PTHR40084">
    <property type="entry name" value="PHOSPHOHYDROLASE, PHP FAMILY"/>
    <property type="match status" value="1"/>
</dbReference>
<sequence>MKFIADLHVHSKFSMAAAKNFDLEHLYIGASLKGIGLIATGDFTHPAWFAEIQEKLVPAEPGLFRLKDNISKQCNKHIPVSCQNKVRFILETEISSIYKKNGKTRKNHNLVYMPDIETAARFNGKLNALGNIKSDGRPILGLDAKNLLEIMLESSGNSFLIPAHIWTPWFSVLGSKSGFDSIEECFEDLSSEIFALETGLSSDIPMNCRISSLDSRTLISNSDAHSPFFIGRNANIFNTELCFSGIKSALNKKDINHDKTWLGTLDLYPEEGKYHMDGHRKCGICLHPFESIANNSLCPVCSRPLTLGVLHRVEALADRPPGVSPEKVPHFQYIIPLAEILSEIFNKGPKTKTVQRQYDLAVEKLGPELDILINTPLEKIADTGIFLLDEAVKRMRNKEIHISPGYDGVFGRIKVFNPGEINIIKQQRKKK</sequence>
<name>A0A975B6U5_9BACT</name>
<dbReference type="InterPro" id="IPR016195">
    <property type="entry name" value="Pol/histidinol_Pase-like"/>
</dbReference>
<gene>
    <name evidence="1" type="ORF">dnl_21510</name>
</gene>
<keyword evidence="2" id="KW-1185">Reference proteome</keyword>
<accession>A0A975B6U5</accession>
<dbReference type="EMBL" id="CP061799">
    <property type="protein sequence ID" value="QTA79869.1"/>
    <property type="molecule type" value="Genomic_DNA"/>
</dbReference>
<reference evidence="1" key="1">
    <citation type="journal article" date="2021" name="Microb. Physiol.">
        <title>Proteogenomic Insights into the Physiology of Marine, Sulfate-Reducing, Filamentous Desulfonema limicola and Desulfonema magnum.</title>
        <authorList>
            <person name="Schnaars V."/>
            <person name="Wohlbrand L."/>
            <person name="Scheve S."/>
            <person name="Hinrichs C."/>
            <person name="Reinhardt R."/>
            <person name="Rabus R."/>
        </authorList>
    </citation>
    <scope>NUCLEOTIDE SEQUENCE</scope>
    <source>
        <strain evidence="1">5ac10</strain>
    </source>
</reference>
<dbReference type="RefSeq" id="WP_207691574.1">
    <property type="nucleotide sequence ID" value="NZ_CP061799.1"/>
</dbReference>
<dbReference type="PANTHER" id="PTHR40084:SF1">
    <property type="entry name" value="PHOSPHOTRANSFERASE"/>
    <property type="match status" value="1"/>
</dbReference>
<protein>
    <submittedName>
        <fullName evidence="1">Polymerase/histidinol phosphatase-like domain-containing protein</fullName>
    </submittedName>
</protein>
<proteinExistence type="predicted"/>
<dbReference type="CDD" id="cd19067">
    <property type="entry name" value="PfuEndoQ-like"/>
    <property type="match status" value="1"/>
</dbReference>